<dbReference type="GO" id="GO:0012505">
    <property type="term" value="C:endomembrane system"/>
    <property type="evidence" value="ECO:0007669"/>
    <property type="project" value="UniProtKB-SubCell"/>
</dbReference>
<dbReference type="PANTHER" id="PTHR31611">
    <property type="entry name" value="HIGH-AFFINITY NICKEL TRANSPORT PROTEIN NIC1"/>
    <property type="match status" value="1"/>
</dbReference>
<evidence type="ECO:0000256" key="1">
    <source>
        <dbReference type="ARBA" id="ARBA00004127"/>
    </source>
</evidence>
<sequence>METTSPPTMEAPQQQFRKPWKKFIHRTRTRLSTVHSGTPYLRRLPLAAILIIALLIIINLVAWAICALVLTAHTRLLSTAALAYTLGLRHALDADHISAIDLMTRRLIATGQRPVTVGTFFSLGHSTIVVVTSIVVAATAAGVSKRFNGFSNIGGIIGSSVSAAFLILLGLMNAYILYRLVLQIRKVIRLRPHEEAAEAWKIEGAGCLFRVLKSAFRLIDRPWKMYPLGVLFGLGFDTSSEIALLGISSIQGAKGTSMWLILVFPVLFTAGMCLVDTIDGALMMSLYVAPMGMSGPDDKKPHSESQGQRDESMEADVDLPADTDRITPDVDGVVDVEQHTPARPDAEQPAPRVKDPLTFLYYSIVLTTLTVICAIIIGVIQLLTMILNVATPTGKFWDGVETAGDNYEIIGGSICASFVVFGGISVLCYKPWRQWVDRERQRLWAGGSEDAGDAMPGSSYRDEEARANIRENLVLSEHGDAEELIEVPGKTGKTAQVSVKAYDGTDGIGVPGGSGSRQAGRKKKK</sequence>
<evidence type="ECO:0000313" key="10">
    <source>
        <dbReference type="EMBL" id="KAI1609952.1"/>
    </source>
</evidence>
<feature type="transmembrane region" description="Helical" evidence="9">
    <location>
        <begin position="153"/>
        <end position="181"/>
    </location>
</feature>
<proteinExistence type="inferred from homology"/>
<dbReference type="EMBL" id="MU404359">
    <property type="protein sequence ID" value="KAI1609952.1"/>
    <property type="molecule type" value="Genomic_DNA"/>
</dbReference>
<evidence type="ECO:0000256" key="5">
    <source>
        <dbReference type="ARBA" id="ARBA00022692"/>
    </source>
</evidence>
<evidence type="ECO:0000256" key="8">
    <source>
        <dbReference type="SAM" id="MobiDB-lite"/>
    </source>
</evidence>
<name>A0AAN6I9T5_9EURO</name>
<organism evidence="10 11">
    <name type="scientific">Exophiala viscosa</name>
    <dbReference type="NCBI Taxonomy" id="2486360"/>
    <lineage>
        <taxon>Eukaryota</taxon>
        <taxon>Fungi</taxon>
        <taxon>Dikarya</taxon>
        <taxon>Ascomycota</taxon>
        <taxon>Pezizomycotina</taxon>
        <taxon>Eurotiomycetes</taxon>
        <taxon>Chaetothyriomycetidae</taxon>
        <taxon>Chaetothyriales</taxon>
        <taxon>Herpotrichiellaceae</taxon>
        <taxon>Exophiala</taxon>
    </lineage>
</organism>
<reference evidence="10" key="1">
    <citation type="journal article" date="2022" name="bioRxiv">
        <title>Deciphering the potential niche of two novel black yeast fungi from a biological soil crust based on their genomes, phenotypes, and melanin regulation.</title>
        <authorList>
            <consortium name="DOE Joint Genome Institute"/>
            <person name="Carr E.C."/>
            <person name="Barton Q."/>
            <person name="Grambo S."/>
            <person name="Sullivan M."/>
            <person name="Renfro C.M."/>
            <person name="Kuo A."/>
            <person name="Pangilinan J."/>
            <person name="Lipzen A."/>
            <person name="Keymanesh K."/>
            <person name="Savage E."/>
            <person name="Barry K."/>
            <person name="Grigoriev I.V."/>
            <person name="Riekhof W.R."/>
            <person name="Harris S.S."/>
        </authorList>
    </citation>
    <scope>NUCLEOTIDE SEQUENCE</scope>
    <source>
        <strain evidence="10">JF 03-4F</strain>
    </source>
</reference>
<evidence type="ECO:0000256" key="9">
    <source>
        <dbReference type="SAM" id="Phobius"/>
    </source>
</evidence>
<dbReference type="Pfam" id="PF03824">
    <property type="entry name" value="NicO"/>
    <property type="match status" value="1"/>
</dbReference>
<comment type="similarity">
    <text evidence="2">Belongs to the NiCoT transporter (TC 2.A.52) family.</text>
</comment>
<feature type="region of interest" description="Disordered" evidence="8">
    <location>
        <begin position="295"/>
        <end position="328"/>
    </location>
</feature>
<keyword evidence="3" id="KW-0813">Transport</keyword>
<evidence type="ECO:0000256" key="4">
    <source>
        <dbReference type="ARBA" id="ARBA00022596"/>
    </source>
</evidence>
<keyword evidence="5 9" id="KW-0812">Transmembrane</keyword>
<evidence type="ECO:0000256" key="7">
    <source>
        <dbReference type="ARBA" id="ARBA00023136"/>
    </source>
</evidence>
<gene>
    <name evidence="10" type="ORF">EDD36DRAFT_61022</name>
</gene>
<keyword evidence="7 9" id="KW-0472">Membrane</keyword>
<feature type="compositionally biased region" description="Gly residues" evidence="8">
    <location>
        <begin position="506"/>
        <end position="515"/>
    </location>
</feature>
<evidence type="ECO:0000256" key="2">
    <source>
        <dbReference type="ARBA" id="ARBA00010892"/>
    </source>
</evidence>
<dbReference type="InterPro" id="IPR011541">
    <property type="entry name" value="Ni/Co_transpt_high_affinity"/>
</dbReference>
<comment type="caution">
    <text evidence="10">The sequence shown here is derived from an EMBL/GenBank/DDBJ whole genome shotgun (WGS) entry which is preliminary data.</text>
</comment>
<dbReference type="AlphaFoldDB" id="A0AAN6I9T5"/>
<evidence type="ECO:0000313" key="11">
    <source>
        <dbReference type="Proteomes" id="UP001203852"/>
    </source>
</evidence>
<feature type="transmembrane region" description="Helical" evidence="9">
    <location>
        <begin position="226"/>
        <end position="250"/>
    </location>
</feature>
<dbReference type="InterPro" id="IPR004688">
    <property type="entry name" value="Ni/Co_transpt"/>
</dbReference>
<dbReference type="GO" id="GO:0005886">
    <property type="term" value="C:plasma membrane"/>
    <property type="evidence" value="ECO:0007669"/>
    <property type="project" value="InterPro"/>
</dbReference>
<feature type="transmembrane region" description="Helical" evidence="9">
    <location>
        <begin position="359"/>
        <end position="389"/>
    </location>
</feature>
<comment type="subcellular location">
    <subcellularLocation>
        <location evidence="1">Endomembrane system</location>
        <topology evidence="1">Multi-pass membrane protein</topology>
    </subcellularLocation>
</comment>
<dbReference type="PANTHER" id="PTHR31611:SF0">
    <property type="entry name" value="HIGH-AFFINITY NICKEL TRANSPORT PROTEIN NIC1"/>
    <property type="match status" value="1"/>
</dbReference>
<feature type="transmembrane region" description="Helical" evidence="9">
    <location>
        <begin position="409"/>
        <end position="432"/>
    </location>
</feature>
<evidence type="ECO:0000256" key="6">
    <source>
        <dbReference type="ARBA" id="ARBA00022989"/>
    </source>
</evidence>
<protein>
    <submittedName>
        <fullName evidence="10">High-affinity nickel-transporter</fullName>
    </submittedName>
</protein>
<dbReference type="Proteomes" id="UP001203852">
    <property type="component" value="Unassembled WGS sequence"/>
</dbReference>
<evidence type="ECO:0000256" key="3">
    <source>
        <dbReference type="ARBA" id="ARBA00022448"/>
    </source>
</evidence>
<feature type="compositionally biased region" description="Basic and acidic residues" evidence="8">
    <location>
        <begin position="296"/>
        <end position="312"/>
    </location>
</feature>
<feature type="region of interest" description="Disordered" evidence="8">
    <location>
        <begin position="503"/>
        <end position="525"/>
    </location>
</feature>
<dbReference type="GO" id="GO:0015099">
    <property type="term" value="F:nickel cation transmembrane transporter activity"/>
    <property type="evidence" value="ECO:0007669"/>
    <property type="project" value="InterPro"/>
</dbReference>
<feature type="transmembrane region" description="Helical" evidence="9">
    <location>
        <begin position="46"/>
        <end position="70"/>
    </location>
</feature>
<feature type="transmembrane region" description="Helical" evidence="9">
    <location>
        <begin position="256"/>
        <end position="275"/>
    </location>
</feature>
<feature type="transmembrane region" description="Helical" evidence="9">
    <location>
        <begin position="115"/>
        <end position="141"/>
    </location>
</feature>
<keyword evidence="4" id="KW-0533">Nickel</keyword>
<keyword evidence="11" id="KW-1185">Reference proteome</keyword>
<keyword evidence="6 9" id="KW-1133">Transmembrane helix</keyword>
<accession>A0AAN6I9T5</accession>